<gene>
    <name evidence="8" type="primary">mntP</name>
    <name evidence="9" type="ORF">IAG03_02180</name>
</gene>
<keyword evidence="10" id="KW-1185">Reference proteome</keyword>
<feature type="transmembrane region" description="Helical" evidence="8">
    <location>
        <begin position="135"/>
        <end position="159"/>
    </location>
</feature>
<dbReference type="AlphaFoldDB" id="A0A926D8L6"/>
<evidence type="ECO:0000313" key="10">
    <source>
        <dbReference type="Proteomes" id="UP000651482"/>
    </source>
</evidence>
<keyword evidence="1 8" id="KW-0813">Transport</keyword>
<dbReference type="PANTHER" id="PTHR35529">
    <property type="entry name" value="MANGANESE EFFLUX PUMP MNTP-RELATED"/>
    <property type="match status" value="1"/>
</dbReference>
<feature type="transmembrane region" description="Helical" evidence="8">
    <location>
        <begin position="171"/>
        <end position="188"/>
    </location>
</feature>
<comment type="function">
    <text evidence="8">Probably functions as a manganese efflux pump.</text>
</comment>
<protein>
    <recommendedName>
        <fullName evidence="8">Putative manganese efflux pump MntP</fullName>
    </recommendedName>
</protein>
<evidence type="ECO:0000256" key="1">
    <source>
        <dbReference type="ARBA" id="ARBA00022448"/>
    </source>
</evidence>
<dbReference type="InterPro" id="IPR003810">
    <property type="entry name" value="Mntp/YtaF"/>
</dbReference>
<feature type="transmembrane region" description="Helical" evidence="8">
    <location>
        <begin position="39"/>
        <end position="58"/>
    </location>
</feature>
<dbReference type="HAMAP" id="MF_01521">
    <property type="entry name" value="MntP_pump"/>
    <property type="match status" value="1"/>
</dbReference>
<proteinExistence type="inferred from homology"/>
<keyword evidence="3 8" id="KW-0812">Transmembrane</keyword>
<evidence type="ECO:0000256" key="4">
    <source>
        <dbReference type="ARBA" id="ARBA00022989"/>
    </source>
</evidence>
<comment type="subcellular location">
    <subcellularLocation>
        <location evidence="8">Cell membrane</location>
        <topology evidence="8">Multi-pass membrane protein</topology>
    </subcellularLocation>
</comment>
<feature type="transmembrane region" description="Helical" evidence="8">
    <location>
        <begin position="107"/>
        <end position="129"/>
    </location>
</feature>
<evidence type="ECO:0000256" key="3">
    <source>
        <dbReference type="ARBA" id="ARBA00022692"/>
    </source>
</evidence>
<organism evidence="9 10">
    <name type="scientific">Yeguia hominis</name>
    <dbReference type="NCBI Taxonomy" id="2763662"/>
    <lineage>
        <taxon>Bacteria</taxon>
        <taxon>Bacillati</taxon>
        <taxon>Bacillota</taxon>
        <taxon>Clostridia</taxon>
        <taxon>Eubacteriales</taxon>
        <taxon>Yeguiaceae</taxon>
        <taxon>Yeguia</taxon>
    </lineage>
</organism>
<evidence type="ECO:0000256" key="2">
    <source>
        <dbReference type="ARBA" id="ARBA00022475"/>
    </source>
</evidence>
<evidence type="ECO:0000313" key="9">
    <source>
        <dbReference type="EMBL" id="MBC8532829.1"/>
    </source>
</evidence>
<dbReference type="Proteomes" id="UP000651482">
    <property type="component" value="Unassembled WGS sequence"/>
</dbReference>
<dbReference type="Pfam" id="PF02659">
    <property type="entry name" value="Mntp"/>
    <property type="match status" value="1"/>
</dbReference>
<evidence type="ECO:0000256" key="8">
    <source>
        <dbReference type="HAMAP-Rule" id="MF_01521"/>
    </source>
</evidence>
<keyword evidence="4 8" id="KW-1133">Transmembrane helix</keyword>
<keyword evidence="6 8" id="KW-0472">Membrane</keyword>
<evidence type="ECO:0000256" key="5">
    <source>
        <dbReference type="ARBA" id="ARBA00023065"/>
    </source>
</evidence>
<keyword evidence="7 8" id="KW-0464">Manganese</keyword>
<dbReference type="GO" id="GO:0005384">
    <property type="term" value="F:manganese ion transmembrane transporter activity"/>
    <property type="evidence" value="ECO:0007669"/>
    <property type="project" value="UniProtKB-UniRule"/>
</dbReference>
<dbReference type="InterPro" id="IPR022929">
    <property type="entry name" value="Put_MntP"/>
</dbReference>
<accession>A0A926D8L6</accession>
<name>A0A926D8L6_9FIRM</name>
<feature type="transmembrane region" description="Helical" evidence="8">
    <location>
        <begin position="70"/>
        <end position="86"/>
    </location>
</feature>
<sequence length="194" mass="20309">MDYISLFGIAVGLSMDAFAVSAANGATAKKVSFSFACKLAGAFGLFQALMPFLGWVIGKAGAALISKVDHWIALILLLYLGIKMIWESRKPDEESETPKDGKLSFKTLLVLAIATSIDALATGIILPGAVGASTLSLIALAVCLIGLTTFVLCLAGVYIGKKFGDLISSKAEIVGGIVLIAIGVKIFVEHMWLS</sequence>
<dbReference type="PANTHER" id="PTHR35529:SF1">
    <property type="entry name" value="MANGANESE EFFLUX PUMP MNTP-RELATED"/>
    <property type="match status" value="1"/>
</dbReference>
<feature type="transmembrane region" description="Helical" evidence="8">
    <location>
        <begin position="6"/>
        <end position="27"/>
    </location>
</feature>
<dbReference type="RefSeq" id="WP_249318074.1">
    <property type="nucleotide sequence ID" value="NZ_JACRSN010000002.1"/>
</dbReference>
<comment type="similarity">
    <text evidence="8">Belongs to the MntP (TC 9.B.29) family.</text>
</comment>
<dbReference type="GO" id="GO:0005886">
    <property type="term" value="C:plasma membrane"/>
    <property type="evidence" value="ECO:0007669"/>
    <property type="project" value="UniProtKB-SubCell"/>
</dbReference>
<keyword evidence="5 8" id="KW-0406">Ion transport</keyword>
<evidence type="ECO:0000256" key="6">
    <source>
        <dbReference type="ARBA" id="ARBA00023136"/>
    </source>
</evidence>
<reference evidence="9" key="1">
    <citation type="submission" date="2020-08" db="EMBL/GenBank/DDBJ databases">
        <title>Genome public.</title>
        <authorList>
            <person name="Liu C."/>
            <person name="Sun Q."/>
        </authorList>
    </citation>
    <scope>NUCLEOTIDE SEQUENCE</scope>
    <source>
        <strain evidence="9">NSJ-40</strain>
    </source>
</reference>
<evidence type="ECO:0000256" key="7">
    <source>
        <dbReference type="ARBA" id="ARBA00023211"/>
    </source>
</evidence>
<comment type="caution">
    <text evidence="9">The sequence shown here is derived from an EMBL/GenBank/DDBJ whole genome shotgun (WGS) entry which is preliminary data.</text>
</comment>
<keyword evidence="2 8" id="KW-1003">Cell membrane</keyword>
<dbReference type="EMBL" id="JACRSN010000002">
    <property type="protein sequence ID" value="MBC8532829.1"/>
    <property type="molecule type" value="Genomic_DNA"/>
</dbReference>